<dbReference type="InterPro" id="IPR032675">
    <property type="entry name" value="LRR_dom_sf"/>
</dbReference>
<evidence type="ECO:0000256" key="3">
    <source>
        <dbReference type="ARBA" id="ARBA00022737"/>
    </source>
</evidence>
<evidence type="ECO:0000256" key="1">
    <source>
        <dbReference type="ARBA" id="ARBA00022614"/>
    </source>
</evidence>
<protein>
    <recommendedName>
        <fullName evidence="8">Leucine-rich repeat-containing protein SOG2</fullName>
    </recommendedName>
</protein>
<dbReference type="GeneID" id="8295801"/>
<dbReference type="KEGG" id="ctp:CTRG_03953"/>
<feature type="region of interest" description="Disordered" evidence="5">
    <location>
        <begin position="799"/>
        <end position="821"/>
    </location>
</feature>
<dbReference type="SUPFAM" id="SSF52058">
    <property type="entry name" value="L domain-like"/>
    <property type="match status" value="1"/>
</dbReference>
<feature type="region of interest" description="Disordered" evidence="5">
    <location>
        <begin position="211"/>
        <end position="284"/>
    </location>
</feature>
<dbReference type="PANTHER" id="PTHR45842">
    <property type="entry name" value="SYNAPTIC ADHESION-LIKE MOLECULE SALM"/>
    <property type="match status" value="1"/>
</dbReference>
<dbReference type="InterPro" id="IPR050467">
    <property type="entry name" value="LRFN"/>
</dbReference>
<feature type="compositionally biased region" description="Low complexity" evidence="5">
    <location>
        <begin position="211"/>
        <end position="236"/>
    </location>
</feature>
<dbReference type="InterPro" id="IPR001611">
    <property type="entry name" value="Leu-rich_rpt"/>
</dbReference>
<accession>C5MCK2</accession>
<feature type="compositionally biased region" description="Basic residues" evidence="5">
    <location>
        <begin position="452"/>
        <end position="461"/>
    </location>
</feature>
<evidence type="ECO:0000256" key="5">
    <source>
        <dbReference type="SAM" id="MobiDB-lite"/>
    </source>
</evidence>
<dbReference type="Pfam" id="PF10428">
    <property type="entry name" value="SOG2"/>
    <property type="match status" value="1"/>
</dbReference>
<dbReference type="Proteomes" id="UP000002037">
    <property type="component" value="Unassembled WGS sequence"/>
</dbReference>
<dbReference type="OrthoDB" id="1394818at2759"/>
<keyword evidence="1" id="KW-0433">Leucine-rich repeat</keyword>
<feature type="compositionally biased region" description="Low complexity" evidence="5">
    <location>
        <begin position="332"/>
        <end position="350"/>
    </location>
</feature>
<feature type="compositionally biased region" description="Low complexity" evidence="5">
    <location>
        <begin position="263"/>
        <end position="281"/>
    </location>
</feature>
<evidence type="ECO:0000256" key="2">
    <source>
        <dbReference type="ARBA" id="ARBA00022729"/>
    </source>
</evidence>
<dbReference type="InterPro" id="IPR019487">
    <property type="entry name" value="RAM_signalling_pathway_SOG2"/>
</dbReference>
<feature type="compositionally biased region" description="Polar residues" evidence="5">
    <location>
        <begin position="351"/>
        <end position="367"/>
    </location>
</feature>
<gene>
    <name evidence="6" type="ORF">CTRG_03953</name>
</gene>
<feature type="compositionally biased region" description="Low complexity" evidence="5">
    <location>
        <begin position="802"/>
        <end position="817"/>
    </location>
</feature>
<dbReference type="RefSeq" id="XP_002549656.1">
    <property type="nucleotide sequence ID" value="XM_002549610.1"/>
</dbReference>
<feature type="compositionally biased region" description="Polar residues" evidence="5">
    <location>
        <begin position="239"/>
        <end position="262"/>
    </location>
</feature>
<dbReference type="eggNOG" id="KOG0619">
    <property type="taxonomic scope" value="Eukaryota"/>
</dbReference>
<dbReference type="EMBL" id="GG692399">
    <property type="protein sequence ID" value="EER32282.1"/>
    <property type="molecule type" value="Genomic_DNA"/>
</dbReference>
<organism evidence="6 7">
    <name type="scientific">Candida tropicalis (strain ATCC MYA-3404 / T1)</name>
    <name type="common">Yeast</name>
    <dbReference type="NCBI Taxonomy" id="294747"/>
    <lineage>
        <taxon>Eukaryota</taxon>
        <taxon>Fungi</taxon>
        <taxon>Dikarya</taxon>
        <taxon>Ascomycota</taxon>
        <taxon>Saccharomycotina</taxon>
        <taxon>Pichiomycetes</taxon>
        <taxon>Debaryomycetaceae</taxon>
        <taxon>Candida/Lodderomyces clade</taxon>
        <taxon>Candida</taxon>
    </lineage>
</organism>
<keyword evidence="7" id="KW-1185">Reference proteome</keyword>
<dbReference type="PROSITE" id="PS51450">
    <property type="entry name" value="LRR"/>
    <property type="match status" value="2"/>
</dbReference>
<evidence type="ECO:0008006" key="8">
    <source>
        <dbReference type="Google" id="ProtNLM"/>
    </source>
</evidence>
<sequence>MNTSGRSHIISLLKEQTDAINQKKSIKLNSLNVSVKPSEVVEIIYEFLNSFDPPLELEKLSLQNNQFIELPSNFHRITSRLKYLDLHQNLISYIPHDFFEKFPCLEILDLASNRLETLPESLSWVYTLKVVSIKDNNFKYLPPQLGELPNLNLIEVTGNPLILPSNEIIRAFQKQKPDLDWVGELKNYLVVNRVLLHSKIEESTISSASSSTIVSTDEISSHHTTTTTASTSTPPSIRRAQTTNDVLVSRNKSSTISAGSANTAATSPLPPQSSSSTASSKASRRMGLIIKKSDEGGVQSKEGLLNGVNYSERVPNDGIHHASELNSSDAQLSSLPSTVPTTTISTASIPGNKSTSVKQPTSTVATPSNTSRSRSNTLREIDRMLEKTESVDTEHKSNAYFKRLSTLQEIPADEPSHHTDSQKLTLDPKQIQTARSSSNVPSPSEGSPTKSHNQHSTKIHSHPTIIKVSRKILFSFSELHSSIRRFTSFCTDKKVTMKMVSFLYSTKSNIDSLVENLELMEESGNNSEQIAQALHSCIGSFRSIMKLLHENISVFVTNIDVCFIRMVYLSLYGSFNELQNAYLILVVKPNVKTPTDAKQKLSINTSVKDSFEEVDEKLYNAIESATSSTQAIFSELNKAINKGATTANDGAIHPSVASKIKELTNCCSSTLEVIKRLNTKLITISNNPSITTKKLFAEDINQFIKNMVSTLAAVKAIVKDIDILDDIRASMSNLTKIAKEVTYLLELSSYKSLLPDSSSNANPQQPQLMSIPSVSNLFTPVAAHAPSLPISAQTSIRNPMGSSTSSFTSPPNANSSANINALDNTVGNGAISTGPLTAPQSSGQMYAKNGINPFDGLIMAKNNENH</sequence>
<evidence type="ECO:0000256" key="4">
    <source>
        <dbReference type="ARBA" id="ARBA00023180"/>
    </source>
</evidence>
<keyword evidence="3" id="KW-0677">Repeat</keyword>
<feature type="compositionally biased region" description="Low complexity" evidence="5">
    <location>
        <begin position="436"/>
        <end position="448"/>
    </location>
</feature>
<dbReference type="PANTHER" id="PTHR45842:SF12">
    <property type="entry name" value="KEKKON 5, ISOFORM A"/>
    <property type="match status" value="1"/>
</dbReference>
<keyword evidence="2" id="KW-0732">Signal</keyword>
<dbReference type="AlphaFoldDB" id="C5MCK2"/>
<evidence type="ECO:0000313" key="6">
    <source>
        <dbReference type="EMBL" id="EER32282.1"/>
    </source>
</evidence>
<reference evidence="6 7" key="1">
    <citation type="journal article" date="2009" name="Nature">
        <title>Evolution of pathogenicity and sexual reproduction in eight Candida genomes.</title>
        <authorList>
            <person name="Butler G."/>
            <person name="Rasmussen M.D."/>
            <person name="Lin M.F."/>
            <person name="Santos M.A."/>
            <person name="Sakthikumar S."/>
            <person name="Munro C.A."/>
            <person name="Rheinbay E."/>
            <person name="Grabherr M."/>
            <person name="Forche A."/>
            <person name="Reedy J.L."/>
            <person name="Agrafioti I."/>
            <person name="Arnaud M.B."/>
            <person name="Bates S."/>
            <person name="Brown A.J."/>
            <person name="Brunke S."/>
            <person name="Costanzo M.C."/>
            <person name="Fitzpatrick D.A."/>
            <person name="de Groot P.W."/>
            <person name="Harris D."/>
            <person name="Hoyer L.L."/>
            <person name="Hube B."/>
            <person name="Klis F.M."/>
            <person name="Kodira C."/>
            <person name="Lennard N."/>
            <person name="Logue M.E."/>
            <person name="Martin R."/>
            <person name="Neiman A.M."/>
            <person name="Nikolaou E."/>
            <person name="Quail M.A."/>
            <person name="Quinn J."/>
            <person name="Santos M.C."/>
            <person name="Schmitzberger F.F."/>
            <person name="Sherlock G."/>
            <person name="Shah P."/>
            <person name="Silverstein K.A."/>
            <person name="Skrzypek M.S."/>
            <person name="Soll D."/>
            <person name="Staggs R."/>
            <person name="Stansfield I."/>
            <person name="Stumpf M.P."/>
            <person name="Sudbery P.E."/>
            <person name="Srikantha T."/>
            <person name="Zeng Q."/>
            <person name="Berman J."/>
            <person name="Berriman M."/>
            <person name="Heitman J."/>
            <person name="Gow N.A."/>
            <person name="Lorenz M.C."/>
            <person name="Birren B.W."/>
            <person name="Kellis M."/>
            <person name="Cuomo C.A."/>
        </authorList>
    </citation>
    <scope>NUCLEOTIDE SEQUENCE [LARGE SCALE GENOMIC DNA]</scope>
    <source>
        <strain evidence="7">ATCC MYA-3404 / T1</strain>
    </source>
</reference>
<proteinExistence type="predicted"/>
<evidence type="ECO:0000313" key="7">
    <source>
        <dbReference type="Proteomes" id="UP000002037"/>
    </source>
</evidence>
<dbReference type="InterPro" id="IPR003591">
    <property type="entry name" value="Leu-rich_rpt_typical-subtyp"/>
</dbReference>
<feature type="region of interest" description="Disordered" evidence="5">
    <location>
        <begin position="315"/>
        <end position="379"/>
    </location>
</feature>
<feature type="region of interest" description="Disordered" evidence="5">
    <location>
        <begin position="409"/>
        <end position="461"/>
    </location>
</feature>
<name>C5MCK2_CANTT</name>
<dbReference type="Pfam" id="PF13855">
    <property type="entry name" value="LRR_8"/>
    <property type="match status" value="1"/>
</dbReference>
<keyword evidence="4" id="KW-0325">Glycoprotein</keyword>
<dbReference type="SMART" id="SM00369">
    <property type="entry name" value="LRR_TYP"/>
    <property type="match status" value="3"/>
</dbReference>
<dbReference type="Gene3D" id="3.80.10.10">
    <property type="entry name" value="Ribonuclease Inhibitor"/>
    <property type="match status" value="1"/>
</dbReference>
<dbReference type="VEuPathDB" id="FungiDB:CTRG_03953"/>
<dbReference type="HOGENOM" id="CLU_011502_0_0_1"/>
<dbReference type="STRING" id="294747.C5MCK2"/>